<dbReference type="EMBL" id="AWUE01015461">
    <property type="protein sequence ID" value="OMO97200.1"/>
    <property type="molecule type" value="Genomic_DNA"/>
</dbReference>
<gene>
    <name evidence="3" type="ORF">COLO4_14805</name>
</gene>
<dbReference type="InterPro" id="IPR015655">
    <property type="entry name" value="PP2C"/>
</dbReference>
<feature type="compositionally biased region" description="Polar residues" evidence="1">
    <location>
        <begin position="48"/>
        <end position="60"/>
    </location>
</feature>
<organism evidence="3 4">
    <name type="scientific">Corchorus olitorius</name>
    <dbReference type="NCBI Taxonomy" id="93759"/>
    <lineage>
        <taxon>Eukaryota</taxon>
        <taxon>Viridiplantae</taxon>
        <taxon>Streptophyta</taxon>
        <taxon>Embryophyta</taxon>
        <taxon>Tracheophyta</taxon>
        <taxon>Spermatophyta</taxon>
        <taxon>Magnoliopsida</taxon>
        <taxon>eudicotyledons</taxon>
        <taxon>Gunneridae</taxon>
        <taxon>Pentapetalae</taxon>
        <taxon>rosids</taxon>
        <taxon>malvids</taxon>
        <taxon>Malvales</taxon>
        <taxon>Malvaceae</taxon>
        <taxon>Grewioideae</taxon>
        <taxon>Apeibeae</taxon>
        <taxon>Corchorus</taxon>
    </lineage>
</organism>
<dbReference type="PANTHER" id="PTHR13832">
    <property type="entry name" value="PROTEIN PHOSPHATASE 2C"/>
    <property type="match status" value="1"/>
</dbReference>
<sequence>MGNGFRKLCHCCSCNGGSHEMMTHVMPHHPSQDFVGHSFCYVRPDPTRLSSSKVHSLNNDSSTTTTTSSSSSSSNKTSTTFRSISGASVGANVTSVPSAALPSSSPLLPERSSSTFESSELFASLTLQPVPRGTTHCWSGPMESGFLSGPIAKFQRSLSHGSLKSKEKSLTLIKSLKRAISNKMLTSDHHKETSSDTERSTENFLVNTNPSSRGSLSVDDHGDDQNDEEADQFPMKIQNLQWAQGKAGEDRTHLVVSEEDGWIFVGIYDGFSGPDATDHLLSNLFTSIFEELKGLLWNDEKGDQSVESKENCGKKLKKWKCELDHSERMEVSTNPMENFEHSDVLKALSNALSKTEEEYLQVADLKPVLHVMGSCVLVMLMNGEDVYLMNVGDSRAILAQKAGSQTKPEIGPPGPPFNLIPVQLTMDHNADVEEEVERIRKEHPDDDEAIVNERVKGYLKVTRAFGAGFLKQPKWNDALYEIFRINYVGTSPYIISSPSLHHYKLNPDDKFLILSSDGLYQYFTNQQVVSEIEWFTASFPDGDPAQHLVEEVLIRAAKKAGLEFHELVEIPPGQRRMYHDDVSVIIISLEGRIWGSSVNGNIS</sequence>
<dbReference type="Proteomes" id="UP000187203">
    <property type="component" value="Unassembled WGS sequence"/>
</dbReference>
<reference evidence="4" key="1">
    <citation type="submission" date="2013-09" db="EMBL/GenBank/DDBJ databases">
        <title>Corchorus olitorius genome sequencing.</title>
        <authorList>
            <person name="Alam M."/>
            <person name="Haque M.S."/>
            <person name="Islam M.S."/>
            <person name="Emdad E.M."/>
            <person name="Islam M.M."/>
            <person name="Ahmed B."/>
            <person name="Halim A."/>
            <person name="Hossen Q.M.M."/>
            <person name="Hossain M.Z."/>
            <person name="Ahmed R."/>
            <person name="Khan M.M."/>
            <person name="Islam R."/>
            <person name="Rashid M.M."/>
            <person name="Khan S.A."/>
            <person name="Rahman M.S."/>
            <person name="Alam M."/>
            <person name="Yahiya A.S."/>
            <person name="Khan M.S."/>
            <person name="Azam M.S."/>
            <person name="Haque T."/>
            <person name="Lashkar M.Z.H."/>
            <person name="Akhand A.I."/>
            <person name="Morshed G."/>
            <person name="Roy S."/>
            <person name="Uddin K.S."/>
            <person name="Rabeya T."/>
            <person name="Hossain A.S."/>
            <person name="Chowdhury A."/>
            <person name="Snigdha A.R."/>
            <person name="Mortoza M.S."/>
            <person name="Matin S.A."/>
            <person name="Hoque S.M.E."/>
            <person name="Islam M.K."/>
            <person name="Roy D.K."/>
            <person name="Haider R."/>
            <person name="Moosa M.M."/>
            <person name="Elias S.M."/>
            <person name="Hasan A.M."/>
            <person name="Jahan S."/>
            <person name="Shafiuddin M."/>
            <person name="Mahmood N."/>
            <person name="Shommy N.S."/>
        </authorList>
    </citation>
    <scope>NUCLEOTIDE SEQUENCE [LARGE SCALE GENOMIC DNA]</scope>
    <source>
        <strain evidence="4">cv. O-4</strain>
    </source>
</reference>
<evidence type="ECO:0000313" key="4">
    <source>
        <dbReference type="Proteomes" id="UP000187203"/>
    </source>
</evidence>
<evidence type="ECO:0000259" key="2">
    <source>
        <dbReference type="PROSITE" id="PS51746"/>
    </source>
</evidence>
<evidence type="ECO:0000256" key="1">
    <source>
        <dbReference type="SAM" id="MobiDB-lite"/>
    </source>
</evidence>
<proteinExistence type="predicted"/>
<dbReference type="Gene3D" id="3.60.40.10">
    <property type="entry name" value="PPM-type phosphatase domain"/>
    <property type="match status" value="1"/>
</dbReference>
<dbReference type="GO" id="GO:0004722">
    <property type="term" value="F:protein serine/threonine phosphatase activity"/>
    <property type="evidence" value="ECO:0007669"/>
    <property type="project" value="InterPro"/>
</dbReference>
<keyword evidence="4" id="KW-1185">Reference proteome</keyword>
<feature type="compositionally biased region" description="Basic and acidic residues" evidence="1">
    <location>
        <begin position="186"/>
        <end position="201"/>
    </location>
</feature>
<dbReference type="PANTHER" id="PTHR13832:SF726">
    <property type="entry name" value="PROTEIN PHOSPHATASE 2C 35-LIKE"/>
    <property type="match status" value="1"/>
</dbReference>
<dbReference type="AlphaFoldDB" id="A0A1R3JQW9"/>
<feature type="compositionally biased region" description="Polar residues" evidence="1">
    <location>
        <begin position="202"/>
        <end position="215"/>
    </location>
</feature>
<dbReference type="Pfam" id="PF00481">
    <property type="entry name" value="PP2C"/>
    <property type="match status" value="1"/>
</dbReference>
<dbReference type="SUPFAM" id="SSF81606">
    <property type="entry name" value="PP2C-like"/>
    <property type="match status" value="1"/>
</dbReference>
<protein>
    <submittedName>
        <fullName evidence="3">Phosphatase 2C (PP2C)-like protein</fullName>
    </submittedName>
</protein>
<feature type="region of interest" description="Disordered" evidence="1">
    <location>
        <begin position="184"/>
        <end position="228"/>
    </location>
</feature>
<feature type="compositionally biased region" description="Low complexity" evidence="1">
    <location>
        <begin position="61"/>
        <end position="80"/>
    </location>
</feature>
<feature type="region of interest" description="Disordered" evidence="1">
    <location>
        <begin position="48"/>
        <end position="80"/>
    </location>
</feature>
<dbReference type="SMART" id="SM00332">
    <property type="entry name" value="PP2Cc"/>
    <property type="match status" value="1"/>
</dbReference>
<dbReference type="PROSITE" id="PS51746">
    <property type="entry name" value="PPM_2"/>
    <property type="match status" value="1"/>
</dbReference>
<dbReference type="InterPro" id="IPR001932">
    <property type="entry name" value="PPM-type_phosphatase-like_dom"/>
</dbReference>
<dbReference type="CDD" id="cd00143">
    <property type="entry name" value="PP2Cc"/>
    <property type="match status" value="1"/>
</dbReference>
<evidence type="ECO:0000313" key="3">
    <source>
        <dbReference type="EMBL" id="OMO97200.1"/>
    </source>
</evidence>
<dbReference type="STRING" id="93759.A0A1R3JQW9"/>
<dbReference type="InterPro" id="IPR036457">
    <property type="entry name" value="PPM-type-like_dom_sf"/>
</dbReference>
<comment type="caution">
    <text evidence="3">The sequence shown here is derived from an EMBL/GenBank/DDBJ whole genome shotgun (WGS) entry which is preliminary data.</text>
</comment>
<name>A0A1R3JQW9_9ROSI</name>
<dbReference type="OrthoDB" id="420076at2759"/>
<accession>A0A1R3JQW9</accession>
<feature type="domain" description="PPM-type phosphatase" evidence="2">
    <location>
        <begin position="231"/>
        <end position="589"/>
    </location>
</feature>